<dbReference type="EMBL" id="ML213504">
    <property type="protein sequence ID" value="TFK55409.1"/>
    <property type="molecule type" value="Genomic_DNA"/>
</dbReference>
<dbReference type="Proteomes" id="UP000305948">
    <property type="component" value="Unassembled WGS sequence"/>
</dbReference>
<evidence type="ECO:0000256" key="2">
    <source>
        <dbReference type="SAM" id="MobiDB-lite"/>
    </source>
</evidence>
<feature type="region of interest" description="Disordered" evidence="2">
    <location>
        <begin position="1"/>
        <end position="170"/>
    </location>
</feature>
<feature type="compositionally biased region" description="Polar residues" evidence="2">
    <location>
        <begin position="138"/>
        <end position="152"/>
    </location>
</feature>
<evidence type="ECO:0000313" key="4">
    <source>
        <dbReference type="EMBL" id="TFK55409.1"/>
    </source>
</evidence>
<accession>A0A5C3NC57</accession>
<dbReference type="OrthoDB" id="2142040at2759"/>
<feature type="coiled-coil region" evidence="1">
    <location>
        <begin position="259"/>
        <end position="290"/>
    </location>
</feature>
<name>A0A5C3NC57_9AGAM</name>
<keyword evidence="1" id="KW-0175">Coiled coil</keyword>
<feature type="compositionally biased region" description="Polar residues" evidence="2">
    <location>
        <begin position="1"/>
        <end position="25"/>
    </location>
</feature>
<reference evidence="4 5" key="1">
    <citation type="journal article" date="2019" name="Nat. Ecol. Evol.">
        <title>Megaphylogeny resolves global patterns of mushroom evolution.</title>
        <authorList>
            <person name="Varga T."/>
            <person name="Krizsan K."/>
            <person name="Foldi C."/>
            <person name="Dima B."/>
            <person name="Sanchez-Garcia M."/>
            <person name="Sanchez-Ramirez S."/>
            <person name="Szollosi G.J."/>
            <person name="Szarkandi J.G."/>
            <person name="Papp V."/>
            <person name="Albert L."/>
            <person name="Andreopoulos W."/>
            <person name="Angelini C."/>
            <person name="Antonin V."/>
            <person name="Barry K.W."/>
            <person name="Bougher N.L."/>
            <person name="Buchanan P."/>
            <person name="Buyck B."/>
            <person name="Bense V."/>
            <person name="Catcheside P."/>
            <person name="Chovatia M."/>
            <person name="Cooper J."/>
            <person name="Damon W."/>
            <person name="Desjardin D."/>
            <person name="Finy P."/>
            <person name="Geml J."/>
            <person name="Haridas S."/>
            <person name="Hughes K."/>
            <person name="Justo A."/>
            <person name="Karasinski D."/>
            <person name="Kautmanova I."/>
            <person name="Kiss B."/>
            <person name="Kocsube S."/>
            <person name="Kotiranta H."/>
            <person name="LaButti K.M."/>
            <person name="Lechner B.E."/>
            <person name="Liimatainen K."/>
            <person name="Lipzen A."/>
            <person name="Lukacs Z."/>
            <person name="Mihaltcheva S."/>
            <person name="Morgado L.N."/>
            <person name="Niskanen T."/>
            <person name="Noordeloos M.E."/>
            <person name="Ohm R.A."/>
            <person name="Ortiz-Santana B."/>
            <person name="Ovrebo C."/>
            <person name="Racz N."/>
            <person name="Riley R."/>
            <person name="Savchenko A."/>
            <person name="Shiryaev A."/>
            <person name="Soop K."/>
            <person name="Spirin V."/>
            <person name="Szebenyi C."/>
            <person name="Tomsovsky M."/>
            <person name="Tulloss R.E."/>
            <person name="Uehling J."/>
            <person name="Grigoriev I.V."/>
            <person name="Vagvolgyi C."/>
            <person name="Papp T."/>
            <person name="Martin F.M."/>
            <person name="Miettinen O."/>
            <person name="Hibbett D.S."/>
            <person name="Nagy L.G."/>
        </authorList>
    </citation>
    <scope>NUCLEOTIDE SEQUENCE [LARGE SCALE GENOMIC DNA]</scope>
    <source>
        <strain evidence="4 5">OMC1185</strain>
    </source>
</reference>
<protein>
    <recommendedName>
        <fullName evidence="3">VWFA domain-containing protein</fullName>
    </recommendedName>
</protein>
<dbReference type="InterPro" id="IPR002035">
    <property type="entry name" value="VWF_A"/>
</dbReference>
<feature type="compositionally biased region" description="Basic and acidic residues" evidence="2">
    <location>
        <begin position="34"/>
        <end position="43"/>
    </location>
</feature>
<gene>
    <name evidence="4" type="ORF">OE88DRAFT_1651714</name>
</gene>
<dbReference type="InterPro" id="IPR036465">
    <property type="entry name" value="vWFA_dom_sf"/>
</dbReference>
<organism evidence="4 5">
    <name type="scientific">Heliocybe sulcata</name>
    <dbReference type="NCBI Taxonomy" id="5364"/>
    <lineage>
        <taxon>Eukaryota</taxon>
        <taxon>Fungi</taxon>
        <taxon>Dikarya</taxon>
        <taxon>Basidiomycota</taxon>
        <taxon>Agaricomycotina</taxon>
        <taxon>Agaricomycetes</taxon>
        <taxon>Gloeophyllales</taxon>
        <taxon>Gloeophyllaceae</taxon>
        <taxon>Heliocybe</taxon>
    </lineage>
</organism>
<dbReference type="PANTHER" id="PTHR34706">
    <property type="entry name" value="SLR1338 PROTEIN"/>
    <property type="match status" value="1"/>
</dbReference>
<keyword evidence="5" id="KW-1185">Reference proteome</keyword>
<proteinExistence type="predicted"/>
<dbReference type="Gene3D" id="3.40.50.410">
    <property type="entry name" value="von Willebrand factor, type A domain"/>
    <property type="match status" value="1"/>
</dbReference>
<feature type="domain" description="VWFA" evidence="3">
    <location>
        <begin position="185"/>
        <end position="382"/>
    </location>
</feature>
<evidence type="ECO:0000256" key="1">
    <source>
        <dbReference type="SAM" id="Coils"/>
    </source>
</evidence>
<dbReference type="PROSITE" id="PS50234">
    <property type="entry name" value="VWFA"/>
    <property type="match status" value="1"/>
</dbReference>
<dbReference type="SUPFAM" id="SSF53300">
    <property type="entry name" value="vWA-like"/>
    <property type="match status" value="1"/>
</dbReference>
<dbReference type="AlphaFoldDB" id="A0A5C3NC57"/>
<dbReference type="PANTHER" id="PTHR34706:SF1">
    <property type="entry name" value="VWFA DOMAIN-CONTAINING PROTEIN"/>
    <property type="match status" value="1"/>
</dbReference>
<feature type="compositionally biased region" description="Low complexity" evidence="2">
    <location>
        <begin position="48"/>
        <end position="59"/>
    </location>
</feature>
<evidence type="ECO:0000313" key="5">
    <source>
        <dbReference type="Proteomes" id="UP000305948"/>
    </source>
</evidence>
<dbReference type="STRING" id="5364.A0A5C3NC57"/>
<sequence length="400" mass="43495">MGQSPSNSRHGSPTTTEFPNSSNPPSLVLVDSDGTPHSKEIRRSKSARSSLSGFLSRNSSKSDLKVDTNPFRNRKSEKAKQGSGDSFLTPDSAVSHSSSGSHRRSRSAHAAVASGQRDGLPPPPPYSPKEEKSDESSQTSLYSASPAMSPTNLEPPPGGGHSSGPRRPVRRNTLEIALQTLKKYNTVFIVDDSSSMEGKLWMEARSVLANLAHVAQKYDVDGIDVCFLNSKSRGEKLKGSASVQRLFDTMRPYGATPIGERLELLLLDYLEKLEKAKDQHEQTGDRAALTGIKPVNYIVITDGAATDDVEGPIVDAARRLDARHFPLNQVGIQFVQIGNFRQATRFLDELDDTLSAANGVRDMVDTTPYKGELTVERLTKILLGGINRRVDRKGGLSVLE</sequence>
<evidence type="ECO:0000259" key="3">
    <source>
        <dbReference type="PROSITE" id="PS50234"/>
    </source>
</evidence>